<dbReference type="AlphaFoldDB" id="A0A7J7MWR3"/>
<dbReference type="InterPro" id="IPR006447">
    <property type="entry name" value="Myb_dom_plants"/>
</dbReference>
<dbReference type="PANTHER" id="PTHR44191">
    <property type="entry name" value="TRANSCRIPTION FACTOR KUA1"/>
    <property type="match status" value="1"/>
</dbReference>
<comment type="caution">
    <text evidence="8">The sequence shown here is derived from an EMBL/GenBank/DDBJ whole genome shotgun (WGS) entry which is preliminary data.</text>
</comment>
<evidence type="ECO:0000259" key="6">
    <source>
        <dbReference type="PROSITE" id="PS50090"/>
    </source>
</evidence>
<keyword evidence="5" id="KW-0539">Nucleus</keyword>
<evidence type="ECO:0000256" key="3">
    <source>
        <dbReference type="ARBA" id="ARBA00023125"/>
    </source>
</evidence>
<keyword evidence="2" id="KW-0805">Transcription regulation</keyword>
<dbReference type="GO" id="GO:0009739">
    <property type="term" value="P:response to gibberellin"/>
    <property type="evidence" value="ECO:0007669"/>
    <property type="project" value="TreeGrafter"/>
</dbReference>
<dbReference type="InterPro" id="IPR012340">
    <property type="entry name" value="NA-bd_OB-fold"/>
</dbReference>
<evidence type="ECO:0000313" key="9">
    <source>
        <dbReference type="Proteomes" id="UP000541444"/>
    </source>
</evidence>
<comment type="subcellular location">
    <subcellularLocation>
        <location evidence="1">Nucleus</location>
    </subcellularLocation>
</comment>
<dbReference type="GO" id="GO:0005634">
    <property type="term" value="C:nucleus"/>
    <property type="evidence" value="ECO:0007669"/>
    <property type="project" value="UniProtKB-SubCell"/>
</dbReference>
<dbReference type="InterPro" id="IPR009057">
    <property type="entry name" value="Homeodomain-like_sf"/>
</dbReference>
<dbReference type="CDD" id="cd00167">
    <property type="entry name" value="SANT"/>
    <property type="match status" value="1"/>
</dbReference>
<evidence type="ECO:0000259" key="7">
    <source>
        <dbReference type="PROSITE" id="PS51294"/>
    </source>
</evidence>
<evidence type="ECO:0000256" key="5">
    <source>
        <dbReference type="ARBA" id="ARBA00023242"/>
    </source>
</evidence>
<dbReference type="InterPro" id="IPR001005">
    <property type="entry name" value="SANT/Myb"/>
</dbReference>
<dbReference type="NCBIfam" id="TIGR01557">
    <property type="entry name" value="myb_SHAQKYF"/>
    <property type="match status" value="1"/>
</dbReference>
<dbReference type="FunFam" id="1.10.10.60:FF:000009">
    <property type="entry name" value="transcription factor MYB1R1"/>
    <property type="match status" value="1"/>
</dbReference>
<evidence type="ECO:0000256" key="4">
    <source>
        <dbReference type="ARBA" id="ARBA00023163"/>
    </source>
</evidence>
<proteinExistence type="predicted"/>
<gene>
    <name evidence="8" type="ORF">GIB67_031993</name>
</gene>
<evidence type="ECO:0000256" key="1">
    <source>
        <dbReference type="ARBA" id="ARBA00004123"/>
    </source>
</evidence>
<dbReference type="PANTHER" id="PTHR44191:SF62">
    <property type="entry name" value="OS04G0341900 PROTEIN"/>
    <property type="match status" value="1"/>
</dbReference>
<name>A0A7J7MWR3_9MAGN</name>
<sequence length="395" mass="44017">MRVYYFYKFSVVELLDRVLIPYRPINRTYQLIIDWATMFKFAHGSKNFPKQTFALINFKDVLERNNDNTILTDVQGTLNFWPNLTYFTNAYGEKVKKLIISIKNERSVLLKVKLRGAIVNRIPIFSGKEVGQTIVTVTSTTAQQYLGIPWSEEEHRTFLEGLGKLKKGYWRGISKNFVLTRTPTQVTSHAQKFFLRQATLNKKKRRSGLFDLAVKDPGQNSEGSLAVPVKQTNDVLPKVNNDSIQTPAQVASPSIGSLPATSVATSHGIPSFQRVSCMDVIELANVQKVVLLTSSAMENFVSPVLNANICYMSSLSLASLVDDTKNGIAPLVDDTKDILEALKLKVETVGTYFPPISQIGQKLVEIQESICADASSFDLPYGLLSACTSKAKKVY</sequence>
<accession>A0A7J7MWR3</accession>
<keyword evidence="9" id="KW-1185">Reference proteome</keyword>
<feature type="domain" description="Myb-like" evidence="6">
    <location>
        <begin position="149"/>
        <end position="194"/>
    </location>
</feature>
<dbReference type="InterPro" id="IPR052245">
    <property type="entry name" value="Plant_Stress_Dev_TF"/>
</dbReference>
<keyword evidence="4" id="KW-0804">Transcription</keyword>
<feature type="domain" description="HTH myb-type" evidence="7">
    <location>
        <begin position="149"/>
        <end position="198"/>
    </location>
</feature>
<protein>
    <submittedName>
        <fullName evidence="8">Uncharacterized protein</fullName>
    </submittedName>
</protein>
<dbReference type="Proteomes" id="UP000541444">
    <property type="component" value="Unassembled WGS sequence"/>
</dbReference>
<dbReference type="SUPFAM" id="SSF46689">
    <property type="entry name" value="Homeodomain-like"/>
    <property type="match status" value="1"/>
</dbReference>
<keyword evidence="3" id="KW-0238">DNA-binding</keyword>
<dbReference type="SMART" id="SM00717">
    <property type="entry name" value="SANT"/>
    <property type="match status" value="1"/>
</dbReference>
<organism evidence="8 9">
    <name type="scientific">Kingdonia uniflora</name>
    <dbReference type="NCBI Taxonomy" id="39325"/>
    <lineage>
        <taxon>Eukaryota</taxon>
        <taxon>Viridiplantae</taxon>
        <taxon>Streptophyta</taxon>
        <taxon>Embryophyta</taxon>
        <taxon>Tracheophyta</taxon>
        <taxon>Spermatophyta</taxon>
        <taxon>Magnoliopsida</taxon>
        <taxon>Ranunculales</taxon>
        <taxon>Circaeasteraceae</taxon>
        <taxon>Kingdonia</taxon>
    </lineage>
</organism>
<evidence type="ECO:0000313" key="8">
    <source>
        <dbReference type="EMBL" id="KAF6159222.1"/>
    </source>
</evidence>
<dbReference type="Pfam" id="PF00249">
    <property type="entry name" value="Myb_DNA-binding"/>
    <property type="match status" value="1"/>
</dbReference>
<dbReference type="InterPro" id="IPR017930">
    <property type="entry name" value="Myb_dom"/>
</dbReference>
<dbReference type="GO" id="GO:0009723">
    <property type="term" value="P:response to ethylene"/>
    <property type="evidence" value="ECO:0007669"/>
    <property type="project" value="TreeGrafter"/>
</dbReference>
<dbReference type="PROSITE" id="PS50090">
    <property type="entry name" value="MYB_LIKE"/>
    <property type="match status" value="1"/>
</dbReference>
<dbReference type="Gene3D" id="1.10.10.60">
    <property type="entry name" value="Homeodomain-like"/>
    <property type="match status" value="1"/>
</dbReference>
<reference evidence="8 9" key="1">
    <citation type="journal article" date="2020" name="IScience">
        <title>Genome Sequencing of the Endangered Kingdonia uniflora (Circaeasteraceae, Ranunculales) Reveals Potential Mechanisms of Evolutionary Specialization.</title>
        <authorList>
            <person name="Sun Y."/>
            <person name="Deng T."/>
            <person name="Zhang A."/>
            <person name="Moore M.J."/>
            <person name="Landis J.B."/>
            <person name="Lin N."/>
            <person name="Zhang H."/>
            <person name="Zhang X."/>
            <person name="Huang J."/>
            <person name="Zhang X."/>
            <person name="Sun H."/>
            <person name="Wang H."/>
        </authorList>
    </citation>
    <scope>NUCLEOTIDE SEQUENCE [LARGE SCALE GENOMIC DNA]</scope>
    <source>
        <strain evidence="8">TB1705</strain>
        <tissue evidence="8">Leaf</tissue>
    </source>
</reference>
<dbReference type="GO" id="GO:0003677">
    <property type="term" value="F:DNA binding"/>
    <property type="evidence" value="ECO:0007669"/>
    <property type="project" value="UniProtKB-KW"/>
</dbReference>
<dbReference type="GO" id="GO:0006355">
    <property type="term" value="P:regulation of DNA-templated transcription"/>
    <property type="evidence" value="ECO:0007669"/>
    <property type="project" value="UniProtKB-ARBA"/>
</dbReference>
<dbReference type="Gene3D" id="2.40.50.140">
    <property type="entry name" value="Nucleic acid-binding proteins"/>
    <property type="match status" value="1"/>
</dbReference>
<dbReference type="EMBL" id="JACGCM010001193">
    <property type="protein sequence ID" value="KAF6159222.1"/>
    <property type="molecule type" value="Genomic_DNA"/>
</dbReference>
<dbReference type="OrthoDB" id="118550at2759"/>
<evidence type="ECO:0000256" key="2">
    <source>
        <dbReference type="ARBA" id="ARBA00023015"/>
    </source>
</evidence>
<dbReference type="PROSITE" id="PS51294">
    <property type="entry name" value="HTH_MYB"/>
    <property type="match status" value="1"/>
</dbReference>